<evidence type="ECO:0000313" key="3">
    <source>
        <dbReference type="Proteomes" id="UP000516173"/>
    </source>
</evidence>
<keyword evidence="1" id="KW-1133">Transmembrane helix</keyword>
<sequence>MLEVQWIALDCVGGAVRCRSPGGSLIAAEMEPVSSEWIFDPGPVRRTLGRMLSFLASLAIVVIFAVAVYRYAPRRAERVAELFERYRPHAPMADWSMEYGDERRQFAERREVQF</sequence>
<dbReference type="Proteomes" id="UP000516173">
    <property type="component" value="Chromosome"/>
</dbReference>
<protein>
    <submittedName>
        <fullName evidence="2">Uncharacterized protein</fullName>
    </submittedName>
</protein>
<feature type="transmembrane region" description="Helical" evidence="1">
    <location>
        <begin position="51"/>
        <end position="72"/>
    </location>
</feature>
<keyword evidence="3" id="KW-1185">Reference proteome</keyword>
<organism evidence="2 3">
    <name type="scientific">Nocardia wallacei</name>
    <dbReference type="NCBI Taxonomy" id="480035"/>
    <lineage>
        <taxon>Bacteria</taxon>
        <taxon>Bacillati</taxon>
        <taxon>Actinomycetota</taxon>
        <taxon>Actinomycetes</taxon>
        <taxon>Mycobacteriales</taxon>
        <taxon>Nocardiaceae</taxon>
        <taxon>Nocardia</taxon>
    </lineage>
</organism>
<proteinExistence type="predicted"/>
<evidence type="ECO:0000256" key="1">
    <source>
        <dbReference type="SAM" id="Phobius"/>
    </source>
</evidence>
<reference evidence="2 3" key="1">
    <citation type="submission" date="2020-08" db="EMBL/GenBank/DDBJ databases">
        <title>Genome Sequencing of Nocardia wallacei strain FMUON74 and assembly.</title>
        <authorList>
            <person name="Toyokawa M."/>
            <person name="Uesaka K."/>
        </authorList>
    </citation>
    <scope>NUCLEOTIDE SEQUENCE [LARGE SCALE GENOMIC DNA]</scope>
    <source>
        <strain evidence="2 3">FMUON74</strain>
    </source>
</reference>
<keyword evidence="1" id="KW-0472">Membrane</keyword>
<dbReference type="EMBL" id="AP023396">
    <property type="protein sequence ID" value="BCK59012.1"/>
    <property type="molecule type" value="Genomic_DNA"/>
</dbReference>
<keyword evidence="1" id="KW-0812">Transmembrane</keyword>
<gene>
    <name evidence="2" type="ORF">NWFMUON74_67840</name>
</gene>
<dbReference type="AlphaFoldDB" id="A0A7G1KVB1"/>
<name>A0A7G1KVB1_9NOCA</name>
<dbReference type="KEGG" id="nwl:NWFMUON74_67840"/>
<evidence type="ECO:0000313" key="2">
    <source>
        <dbReference type="EMBL" id="BCK59012.1"/>
    </source>
</evidence>
<accession>A0A7G1KVB1</accession>